<keyword evidence="2" id="KW-1185">Reference proteome</keyword>
<comment type="caution">
    <text evidence="1">The sequence shown here is derived from an EMBL/GenBank/DDBJ whole genome shotgun (WGS) entry which is preliminary data.</text>
</comment>
<evidence type="ECO:0000313" key="1">
    <source>
        <dbReference type="EMBL" id="CAJ2674996.1"/>
    </source>
</evidence>
<gene>
    <name evidence="1" type="ORF">MILVUS5_LOCUS38127</name>
</gene>
<reference evidence="1" key="1">
    <citation type="submission" date="2023-10" db="EMBL/GenBank/DDBJ databases">
        <authorList>
            <person name="Rodriguez Cubillos JULIANA M."/>
            <person name="De Vega J."/>
        </authorList>
    </citation>
    <scope>NUCLEOTIDE SEQUENCE</scope>
</reference>
<organism evidence="1 2">
    <name type="scientific">Trifolium pratense</name>
    <name type="common">Red clover</name>
    <dbReference type="NCBI Taxonomy" id="57577"/>
    <lineage>
        <taxon>Eukaryota</taxon>
        <taxon>Viridiplantae</taxon>
        <taxon>Streptophyta</taxon>
        <taxon>Embryophyta</taxon>
        <taxon>Tracheophyta</taxon>
        <taxon>Spermatophyta</taxon>
        <taxon>Magnoliopsida</taxon>
        <taxon>eudicotyledons</taxon>
        <taxon>Gunneridae</taxon>
        <taxon>Pentapetalae</taxon>
        <taxon>rosids</taxon>
        <taxon>fabids</taxon>
        <taxon>Fabales</taxon>
        <taxon>Fabaceae</taxon>
        <taxon>Papilionoideae</taxon>
        <taxon>50 kb inversion clade</taxon>
        <taxon>NPAAA clade</taxon>
        <taxon>Hologalegina</taxon>
        <taxon>IRL clade</taxon>
        <taxon>Trifolieae</taxon>
        <taxon>Trifolium</taxon>
    </lineage>
</organism>
<name>A0ACB0M0X3_TRIPR</name>
<evidence type="ECO:0000313" key="2">
    <source>
        <dbReference type="Proteomes" id="UP001177021"/>
    </source>
</evidence>
<dbReference type="Proteomes" id="UP001177021">
    <property type="component" value="Unassembled WGS sequence"/>
</dbReference>
<accession>A0ACB0M0X3</accession>
<proteinExistence type="predicted"/>
<dbReference type="EMBL" id="CASHSV030000716">
    <property type="protein sequence ID" value="CAJ2674996.1"/>
    <property type="molecule type" value="Genomic_DNA"/>
</dbReference>
<sequence>MEKFKLKCKGIFSSIGCCRRREKPRAKVSMDEGCKIERIEGQTVTIDDGSSDFWSSSTYDKDHSEARSRRSASLSGITMNPSSDHQSSSSSKTSPPEFVNQGLIVWNQIRQQWGGNKRHESQTVVREPRISSDATYEDLLGNTKPFPQPIPLREMINFLVDIWEQEGLYD</sequence>
<protein>
    <submittedName>
        <fullName evidence="1">Uncharacterized protein</fullName>
    </submittedName>
</protein>